<proteinExistence type="predicted"/>
<gene>
    <name evidence="1" type="ORF">IWW38_001356</name>
</gene>
<organism evidence="1 2">
    <name type="scientific">Coemansia aciculifera</name>
    <dbReference type="NCBI Taxonomy" id="417176"/>
    <lineage>
        <taxon>Eukaryota</taxon>
        <taxon>Fungi</taxon>
        <taxon>Fungi incertae sedis</taxon>
        <taxon>Zoopagomycota</taxon>
        <taxon>Kickxellomycotina</taxon>
        <taxon>Kickxellomycetes</taxon>
        <taxon>Kickxellales</taxon>
        <taxon>Kickxellaceae</taxon>
        <taxon>Coemansia</taxon>
    </lineage>
</organism>
<reference evidence="1" key="1">
    <citation type="submission" date="2022-07" db="EMBL/GenBank/DDBJ databases">
        <title>Phylogenomic reconstructions and comparative analyses of Kickxellomycotina fungi.</title>
        <authorList>
            <person name="Reynolds N.K."/>
            <person name="Stajich J.E."/>
            <person name="Barry K."/>
            <person name="Grigoriev I.V."/>
            <person name="Crous P."/>
            <person name="Smith M.E."/>
        </authorList>
    </citation>
    <scope>NUCLEOTIDE SEQUENCE</scope>
    <source>
        <strain evidence="1">CBS 190363</strain>
    </source>
</reference>
<dbReference type="Proteomes" id="UP001139981">
    <property type="component" value="Unassembled WGS sequence"/>
</dbReference>
<evidence type="ECO:0000313" key="1">
    <source>
        <dbReference type="EMBL" id="KAJ2898516.1"/>
    </source>
</evidence>
<name>A0ACC1M879_9FUNG</name>
<accession>A0ACC1M879</accession>
<dbReference type="EMBL" id="JANBVB010000059">
    <property type="protein sequence ID" value="KAJ2898516.1"/>
    <property type="molecule type" value="Genomic_DNA"/>
</dbReference>
<keyword evidence="2" id="KW-1185">Reference proteome</keyword>
<evidence type="ECO:0000313" key="2">
    <source>
        <dbReference type="Proteomes" id="UP001139981"/>
    </source>
</evidence>
<protein>
    <submittedName>
        <fullName evidence="1">Uncharacterized protein</fullName>
    </submittedName>
</protein>
<comment type="caution">
    <text evidence="1">The sequence shown here is derived from an EMBL/GenBank/DDBJ whole genome shotgun (WGS) entry which is preliminary data.</text>
</comment>
<sequence length="1059" mass="113538">MSADELDLQSFAHALGVPTQEALTALPHFQRQDAAWQFGFELLRSNNTNCRFFGAHTLHVKIARDWDTLDDDRQAGLRGELLRVVVEQSSGPLNVLSKVNQALVAYALHTVPDQWSGFLGSVIEAIQQGTQQAGKDSVSAGHAIVDLLEQFPEEVNRTVAGQAQRSGLIQDVKESVPLALEILTGVVCGEARTAAAEFGRQVGQSATWRTRGWKAILQWLQFGVPGDTLLVPLLEMSLRQLESMARAQSSSNGAVDEDELRAATGVVDDIVSNTRTAAQYARSVGTLALSRFGQAWVSDVLKHCAVTGDGQAALVWGGVLVSFGETYADFILSKAGDAQLGEHVAAFLQLMLGLTQFPGYYGFSEEVSDQPLNFWYLLQEALADSDDQGQENDQAVLGNVKAAYASLVRALVGKSAYPPADDWLDGDRDERDRFVAYRREVGDALLNAFYVLRDDMLGVLVDEAVRGLSEFSLSRWQGVEAVLFALRSIGEAVPSGEAAHLPRLFSADVLTHQLLPMLQATLDSSADRGAQWGLTATKAAVLGVVGAYGDWWRAHPELLPVVVPCVTSCLAHPALVGAAVSAFRRICDSCREQLASAADSMVHLACEVLLAGEAVPAREQQRIVESVAEVLMALPPPAHTAALEPLAGALADRLSASLALLEGAPPGLALSDTEPYVSPLVTHLRLTEALARGLQLSDDAEERALLGGADDAAELALAAQCYGASPAMAAFRRRVAGVLERVFSARIWQRSAMVAVDDALLECMLAVVNSTMRRSPHVMAMDFGECAAFVANAWAAVIACPASSGQLLFGTRWSDQCPAFLQCISQLVTVFSSAAEADAVLPALLTRAVDDICAAIASDAPTLAVAIEQQPVICEYLFDLCARVLQTRPELLACMPPPAVGRLCELSVHALSVPNRLALRPTAYFLTALTRLSATASAASAAAKSSPATQLLQALWVQHGAAWLRTTLAAIGGTHPRSLLPNLSELLFAMVRHHPDSVRLWMTELLAQPSFPSVHADDASKRQFIQHVLSTRSMVRVKAFVGDFAVKCRNLQGTSYAVA</sequence>